<evidence type="ECO:0000313" key="1">
    <source>
        <dbReference type="EMBL" id="SFQ35674.1"/>
    </source>
</evidence>
<dbReference type="AlphaFoldDB" id="A0A1I5XUS2"/>
<keyword evidence="2" id="KW-1185">Reference proteome</keyword>
<dbReference type="EMBL" id="FOXO01000037">
    <property type="protein sequence ID" value="SFQ35674.1"/>
    <property type="molecule type" value="Genomic_DNA"/>
</dbReference>
<proteinExistence type="predicted"/>
<evidence type="ECO:0000313" key="2">
    <source>
        <dbReference type="Proteomes" id="UP000182624"/>
    </source>
</evidence>
<sequence>MAQRGTNGIITTHPDNISYNDNTDPKKNWSAIIDDKTWNLLLSWLKSHDLDSGEMTGFRYWDSIFGKIGGSYERVWSDDELKQGKLFSMHSN</sequence>
<accession>A0A1I5XUS2</accession>
<protein>
    <submittedName>
        <fullName evidence="1">Uncharacterized protein</fullName>
    </submittedName>
</protein>
<gene>
    <name evidence="1" type="ORF">SAMN04487928_13743</name>
</gene>
<organism evidence="1 2">
    <name type="scientific">Butyrivibrio proteoclasticus</name>
    <dbReference type="NCBI Taxonomy" id="43305"/>
    <lineage>
        <taxon>Bacteria</taxon>
        <taxon>Bacillati</taxon>
        <taxon>Bacillota</taxon>
        <taxon>Clostridia</taxon>
        <taxon>Lachnospirales</taxon>
        <taxon>Lachnospiraceae</taxon>
        <taxon>Butyrivibrio</taxon>
    </lineage>
</organism>
<name>A0A1I5XUS2_9FIRM</name>
<dbReference type="OrthoDB" id="2026890at2"/>
<reference evidence="2" key="1">
    <citation type="submission" date="2016-10" db="EMBL/GenBank/DDBJ databases">
        <authorList>
            <person name="Varghese N."/>
            <person name="Submissions S."/>
        </authorList>
    </citation>
    <scope>NUCLEOTIDE SEQUENCE [LARGE SCALE GENOMIC DNA]</scope>
    <source>
        <strain evidence="2">P18</strain>
    </source>
</reference>
<dbReference type="Proteomes" id="UP000182624">
    <property type="component" value="Unassembled WGS sequence"/>
</dbReference>
<dbReference type="RefSeq" id="WP_074891512.1">
    <property type="nucleotide sequence ID" value="NZ_FOXO01000037.1"/>
</dbReference>